<name>A0A3M7PSS8_BRAPC</name>
<organism evidence="1 2">
    <name type="scientific">Brachionus plicatilis</name>
    <name type="common">Marine rotifer</name>
    <name type="synonym">Brachionus muelleri</name>
    <dbReference type="NCBI Taxonomy" id="10195"/>
    <lineage>
        <taxon>Eukaryota</taxon>
        <taxon>Metazoa</taxon>
        <taxon>Spiralia</taxon>
        <taxon>Gnathifera</taxon>
        <taxon>Rotifera</taxon>
        <taxon>Eurotatoria</taxon>
        <taxon>Monogononta</taxon>
        <taxon>Pseudotrocha</taxon>
        <taxon>Ploima</taxon>
        <taxon>Brachionidae</taxon>
        <taxon>Brachionus</taxon>
    </lineage>
</organism>
<reference evidence="1 2" key="1">
    <citation type="journal article" date="2018" name="Sci. Rep.">
        <title>Genomic signatures of local adaptation to the degree of environmental predictability in rotifers.</title>
        <authorList>
            <person name="Franch-Gras L."/>
            <person name="Hahn C."/>
            <person name="Garcia-Roger E.M."/>
            <person name="Carmona M.J."/>
            <person name="Serra M."/>
            <person name="Gomez A."/>
        </authorList>
    </citation>
    <scope>NUCLEOTIDE SEQUENCE [LARGE SCALE GENOMIC DNA]</scope>
    <source>
        <strain evidence="1">HYR1</strain>
    </source>
</reference>
<dbReference type="Proteomes" id="UP000276133">
    <property type="component" value="Unassembled WGS sequence"/>
</dbReference>
<sequence length="111" mass="12817">MLATFKPDDVQRTLRSESKAIKFNVNLEEKQIANKNDKIDVFEFVWTFFDAVDPRVRAELESKMSRHFTVELTDVHAVKSDNSLESQNKINVTKSTKNQILDLNSNLNFAI</sequence>
<proteinExistence type="predicted"/>
<evidence type="ECO:0000313" key="2">
    <source>
        <dbReference type="Proteomes" id="UP000276133"/>
    </source>
</evidence>
<evidence type="ECO:0000313" key="1">
    <source>
        <dbReference type="EMBL" id="RNA02202.1"/>
    </source>
</evidence>
<gene>
    <name evidence="1" type="ORF">BpHYR1_017838</name>
</gene>
<dbReference type="OrthoDB" id="161383at2759"/>
<keyword evidence="2" id="KW-1185">Reference proteome</keyword>
<accession>A0A3M7PSS8</accession>
<protein>
    <submittedName>
        <fullName evidence="1">Uncharacterized protein</fullName>
    </submittedName>
</protein>
<dbReference type="EMBL" id="REGN01008989">
    <property type="protein sequence ID" value="RNA02202.1"/>
    <property type="molecule type" value="Genomic_DNA"/>
</dbReference>
<comment type="caution">
    <text evidence="1">The sequence shown here is derived from an EMBL/GenBank/DDBJ whole genome shotgun (WGS) entry which is preliminary data.</text>
</comment>
<dbReference type="AlphaFoldDB" id="A0A3M7PSS8"/>